<evidence type="ECO:0000313" key="1">
    <source>
        <dbReference type="EMBL" id="CAG8728309.1"/>
    </source>
</evidence>
<gene>
    <name evidence="1" type="ORF">ACOLOM_LOCUS11487</name>
</gene>
<sequence>MERSQGWTVISNLALSDVRWIRGSHNQRPRTRRPQKQLKILDAFKRTESSKINRLKQNHAPSIATLRKSPTQNRAVDISLDDQLGPIGQQEIIDISSDHEDLASSQDLRIANITGQYVGAHELRSYSP</sequence>
<evidence type="ECO:0000313" key="2">
    <source>
        <dbReference type="Proteomes" id="UP000789525"/>
    </source>
</evidence>
<dbReference type="EMBL" id="CAJVPT010041615">
    <property type="protein sequence ID" value="CAG8728309.1"/>
    <property type="molecule type" value="Genomic_DNA"/>
</dbReference>
<accession>A0ACA9Q075</accession>
<organism evidence="1 2">
    <name type="scientific">Acaulospora colombiana</name>
    <dbReference type="NCBI Taxonomy" id="27376"/>
    <lineage>
        <taxon>Eukaryota</taxon>
        <taxon>Fungi</taxon>
        <taxon>Fungi incertae sedis</taxon>
        <taxon>Mucoromycota</taxon>
        <taxon>Glomeromycotina</taxon>
        <taxon>Glomeromycetes</taxon>
        <taxon>Diversisporales</taxon>
        <taxon>Acaulosporaceae</taxon>
        <taxon>Acaulospora</taxon>
    </lineage>
</organism>
<keyword evidence="2" id="KW-1185">Reference proteome</keyword>
<protein>
    <submittedName>
        <fullName evidence="1">11670_t:CDS:1</fullName>
    </submittedName>
</protein>
<dbReference type="Proteomes" id="UP000789525">
    <property type="component" value="Unassembled WGS sequence"/>
</dbReference>
<comment type="caution">
    <text evidence="1">The sequence shown here is derived from an EMBL/GenBank/DDBJ whole genome shotgun (WGS) entry which is preliminary data.</text>
</comment>
<feature type="non-terminal residue" evidence="1">
    <location>
        <position position="128"/>
    </location>
</feature>
<proteinExistence type="predicted"/>
<reference evidence="1" key="1">
    <citation type="submission" date="2021-06" db="EMBL/GenBank/DDBJ databases">
        <authorList>
            <person name="Kallberg Y."/>
            <person name="Tangrot J."/>
            <person name="Rosling A."/>
        </authorList>
    </citation>
    <scope>NUCLEOTIDE SEQUENCE</scope>
    <source>
        <strain evidence="1">CL356</strain>
    </source>
</reference>
<name>A0ACA9Q075_9GLOM</name>